<dbReference type="STRING" id="1588748.HMPREF3182_00394"/>
<keyword evidence="9" id="KW-1185">Reference proteome</keyword>
<keyword evidence="4 5" id="KW-0411">Iron-sulfur</keyword>
<dbReference type="Pfam" id="PF04055">
    <property type="entry name" value="Radical_SAM"/>
    <property type="match status" value="1"/>
</dbReference>
<evidence type="ECO:0000313" key="9">
    <source>
        <dbReference type="Proteomes" id="UP000070160"/>
    </source>
</evidence>
<keyword evidence="3 5" id="KW-0408">Iron</keyword>
<evidence type="ECO:0000256" key="3">
    <source>
        <dbReference type="ARBA" id="ARBA00023004"/>
    </source>
</evidence>
<evidence type="ECO:0000259" key="7">
    <source>
        <dbReference type="PROSITE" id="PS51918"/>
    </source>
</evidence>
<dbReference type="GO" id="GO:0051539">
    <property type="term" value="F:4 iron, 4 sulfur cluster binding"/>
    <property type="evidence" value="ECO:0007669"/>
    <property type="project" value="UniProtKB-KW"/>
</dbReference>
<keyword evidence="1 5" id="KW-0949">S-adenosyl-L-methionine</keyword>
<dbReference type="PANTHER" id="PTHR43726">
    <property type="entry name" value="3-METHYLORNITHINE SYNTHASE"/>
    <property type="match status" value="1"/>
</dbReference>
<organism evidence="8 9">
    <name type="scientific">Megasphaera hutchinsoni</name>
    <dbReference type="NCBI Taxonomy" id="1588748"/>
    <lineage>
        <taxon>Bacteria</taxon>
        <taxon>Bacillati</taxon>
        <taxon>Bacillota</taxon>
        <taxon>Negativicutes</taxon>
        <taxon>Veillonellales</taxon>
        <taxon>Veillonellaceae</taxon>
        <taxon>Megasphaera</taxon>
    </lineage>
</organism>
<evidence type="ECO:0000256" key="5">
    <source>
        <dbReference type="PIRSR" id="PIRSR004762-1"/>
    </source>
</evidence>
<dbReference type="SFLD" id="SFLDF00348">
    <property type="entry name" value="FeFe_hydrogenase_maturase_(Hyd"/>
    <property type="match status" value="1"/>
</dbReference>
<dbReference type="Gene3D" id="3.20.20.70">
    <property type="entry name" value="Aldolase class I"/>
    <property type="match status" value="1"/>
</dbReference>
<feature type="binding site" evidence="5">
    <location>
        <position position="61"/>
    </location>
    <ligand>
        <name>[4Fe-4S] cluster</name>
        <dbReference type="ChEBI" id="CHEBI:49883"/>
        <note>4Fe-4S-S-AdoMet</note>
    </ligand>
</feature>
<dbReference type="AlphaFoldDB" id="A0A134CK61"/>
<feature type="binding site" evidence="5">
    <location>
        <position position="68"/>
    </location>
    <ligand>
        <name>[4Fe-4S] cluster</name>
        <dbReference type="ChEBI" id="CHEBI:49883"/>
        <note>4Fe-4S-S-AdoMet</note>
    </ligand>
</feature>
<keyword evidence="5" id="KW-0004">4Fe-4S</keyword>
<protein>
    <submittedName>
        <fullName evidence="8">Iron-only hydrogenase maturation rSAM protein HydE</fullName>
    </submittedName>
</protein>
<dbReference type="PANTHER" id="PTHR43726:SF1">
    <property type="entry name" value="BIOTIN SYNTHASE"/>
    <property type="match status" value="1"/>
</dbReference>
<dbReference type="PROSITE" id="PS51918">
    <property type="entry name" value="RADICAL_SAM"/>
    <property type="match status" value="1"/>
</dbReference>
<dbReference type="PIRSF" id="PIRSF004762">
    <property type="entry name" value="CHP00423"/>
    <property type="match status" value="1"/>
</dbReference>
<evidence type="ECO:0000256" key="2">
    <source>
        <dbReference type="ARBA" id="ARBA00022723"/>
    </source>
</evidence>
<reference evidence="9" key="1">
    <citation type="submission" date="2016-01" db="EMBL/GenBank/DDBJ databases">
        <authorList>
            <person name="Mitreva M."/>
            <person name="Pepin K.H."/>
            <person name="Mihindukulasuriya K.A."/>
            <person name="Fulton R."/>
            <person name="Fronick C."/>
            <person name="O'Laughlin M."/>
            <person name="Miner T."/>
            <person name="Herter B."/>
            <person name="Rosa B.A."/>
            <person name="Cordes M."/>
            <person name="Tomlinson C."/>
            <person name="Wollam A."/>
            <person name="Palsikar V.B."/>
            <person name="Mardis E.R."/>
            <person name="Wilson R.K."/>
        </authorList>
    </citation>
    <scope>NUCLEOTIDE SEQUENCE [LARGE SCALE GENOMIC DNA]</scope>
    <source>
        <strain evidence="9">KA00182</strain>
    </source>
</reference>
<dbReference type="GO" id="GO:0046872">
    <property type="term" value="F:metal ion binding"/>
    <property type="evidence" value="ECO:0007669"/>
    <property type="project" value="UniProtKB-KW"/>
</dbReference>
<dbReference type="InterPro" id="IPR013785">
    <property type="entry name" value="Aldolase_TIM"/>
</dbReference>
<feature type="domain" description="Radical SAM core" evidence="7">
    <location>
        <begin position="47"/>
        <end position="267"/>
    </location>
</feature>
<evidence type="ECO:0000313" key="8">
    <source>
        <dbReference type="EMBL" id="KXB92601.1"/>
    </source>
</evidence>
<keyword evidence="2" id="KW-0479">Metal-binding</keyword>
<dbReference type="RefSeq" id="WP_062485196.1">
    <property type="nucleotide sequence ID" value="NZ_KQ960931.1"/>
</dbReference>
<dbReference type="SFLD" id="SFLDS00029">
    <property type="entry name" value="Radical_SAM"/>
    <property type="match status" value="1"/>
</dbReference>
<dbReference type="GO" id="GO:0016740">
    <property type="term" value="F:transferase activity"/>
    <property type="evidence" value="ECO:0007669"/>
    <property type="project" value="TreeGrafter"/>
</dbReference>
<dbReference type="SMART" id="SM00729">
    <property type="entry name" value="Elp3"/>
    <property type="match status" value="1"/>
</dbReference>
<name>A0A134CK61_9FIRM</name>
<feature type="binding site" evidence="5">
    <location>
        <position position="65"/>
    </location>
    <ligand>
        <name>[4Fe-4S] cluster</name>
        <dbReference type="ChEBI" id="CHEBI:49883"/>
        <note>4Fe-4S-S-AdoMet</note>
    </ligand>
</feature>
<dbReference type="CDD" id="cd01335">
    <property type="entry name" value="Radical_SAM"/>
    <property type="match status" value="1"/>
</dbReference>
<dbReference type="NCBIfam" id="TIGR03956">
    <property type="entry name" value="rSAM_HydE"/>
    <property type="match status" value="1"/>
</dbReference>
<dbReference type="PATRIC" id="fig|1588748.3.peg.384"/>
<dbReference type="InterPro" id="IPR006638">
    <property type="entry name" value="Elp3/MiaA/NifB-like_rSAM"/>
</dbReference>
<feature type="binding site" evidence="6">
    <location>
        <position position="163"/>
    </location>
    <ligand>
        <name>S-adenosyl-L-methionine</name>
        <dbReference type="ChEBI" id="CHEBI:59789"/>
    </ligand>
</feature>
<dbReference type="SFLD" id="SFLDG01060">
    <property type="entry name" value="BATS_domain_containing"/>
    <property type="match status" value="1"/>
</dbReference>
<dbReference type="InterPro" id="IPR007197">
    <property type="entry name" value="rSAM"/>
</dbReference>
<dbReference type="SFLD" id="SFLDG01280">
    <property type="entry name" value="HydE/PylB-like"/>
    <property type="match status" value="1"/>
</dbReference>
<dbReference type="SUPFAM" id="SSF102114">
    <property type="entry name" value="Radical SAM enzymes"/>
    <property type="match status" value="1"/>
</dbReference>
<sequence>MSGVEHVLNHNHFTKEDVMTLLALTDPEECKALYDAAYAVKARQVGAVVYYRGLIEFSNRCIKNCKYCGIRKDNTQVERFDTERKDILAMAKWTYDNQYGSITLQSGERQDPAFITYIEGLIRDIKALSNDELGITLCVGEQDEETYQRWFEAGAHRYLLRIETSNPSLYATLHPQDGHHEWLRRKDCLMMLRRIGYQVGTGVMIGLPGQTIEDLAEDIIFYRDFDIDMIGMGPYVVHHDTPIGQYVLKTGLDSEKEKERRFRLGLNMIAVTRLFLPDVNIAATTALQALHPLGRELGLKAGANVLMPIVTLPKFRSQYLLYDNKPCVEDKPDQCRHCLNARVASVGDVVGFGKWGDSPHYFHKQKVSP</sequence>
<dbReference type="InterPro" id="IPR034422">
    <property type="entry name" value="HydE/PylB-like"/>
</dbReference>
<proteinExistence type="predicted"/>
<dbReference type="EMBL" id="LSDT01000011">
    <property type="protein sequence ID" value="KXB92601.1"/>
    <property type="molecule type" value="Genomic_DNA"/>
</dbReference>
<dbReference type="InterPro" id="IPR058240">
    <property type="entry name" value="rSAM_sf"/>
</dbReference>
<evidence type="ECO:0000256" key="6">
    <source>
        <dbReference type="PIRSR" id="PIRSR004762-2"/>
    </source>
</evidence>
<comment type="caution">
    <text evidence="8">The sequence shown here is derived from an EMBL/GenBank/DDBJ whole genome shotgun (WGS) entry which is preliminary data.</text>
</comment>
<gene>
    <name evidence="8" type="ORF">HMPREF3182_00394</name>
</gene>
<comment type="cofactor">
    <cofactor evidence="5">
        <name>[4Fe-4S] cluster</name>
        <dbReference type="ChEBI" id="CHEBI:49883"/>
    </cofactor>
    <text evidence="5">Binds 1 [4Fe-4S] cluster. The cluster is coordinated with 3 cysteines and an exchangeable S-adenosyl-L-methionine.</text>
</comment>
<dbReference type="InterPro" id="IPR024021">
    <property type="entry name" value="FeFe-hyd_HydE_rSAM"/>
</dbReference>
<dbReference type="Proteomes" id="UP000070160">
    <property type="component" value="Unassembled WGS sequence"/>
</dbReference>
<evidence type="ECO:0000256" key="1">
    <source>
        <dbReference type="ARBA" id="ARBA00022691"/>
    </source>
</evidence>
<accession>A0A134CK61</accession>
<evidence type="ECO:0000256" key="4">
    <source>
        <dbReference type="ARBA" id="ARBA00023014"/>
    </source>
</evidence>